<comment type="caution">
    <text evidence="4">The sequence shown here is derived from an EMBL/GenBank/DDBJ whole genome shotgun (WGS) entry which is preliminary data.</text>
</comment>
<feature type="domain" description="Methyltransferase small" evidence="3">
    <location>
        <begin position="29"/>
        <end position="195"/>
    </location>
</feature>
<evidence type="ECO:0000313" key="5">
    <source>
        <dbReference type="Proteomes" id="UP000617979"/>
    </source>
</evidence>
<dbReference type="EMBL" id="BMEX01000014">
    <property type="protein sequence ID" value="GGA53614.1"/>
    <property type="molecule type" value="Genomic_DNA"/>
</dbReference>
<dbReference type="GO" id="GO:0008168">
    <property type="term" value="F:methyltransferase activity"/>
    <property type="evidence" value="ECO:0007669"/>
    <property type="project" value="UniProtKB-KW"/>
</dbReference>
<name>A0ABQ1H0B2_9BACL</name>
<evidence type="ECO:0000259" key="3">
    <source>
        <dbReference type="Pfam" id="PF05175"/>
    </source>
</evidence>
<keyword evidence="2" id="KW-0808">Transferase</keyword>
<dbReference type="InterPro" id="IPR046977">
    <property type="entry name" value="RsmC/RlmG"/>
</dbReference>
<organism evidence="4 5">
    <name type="scientific">Kroppenstedtia guangzhouensis</name>
    <dbReference type="NCBI Taxonomy" id="1274356"/>
    <lineage>
        <taxon>Bacteria</taxon>
        <taxon>Bacillati</taxon>
        <taxon>Bacillota</taxon>
        <taxon>Bacilli</taxon>
        <taxon>Bacillales</taxon>
        <taxon>Thermoactinomycetaceae</taxon>
        <taxon>Kroppenstedtia</taxon>
    </lineage>
</organism>
<sequence length="202" mass="22373">MTDHYFSKEPGVARDEREITALLRGKTFRFLVDAGVFSKKGVDYGSRLLIETAELPGRGEILDLGCGYGPVGIACSAFAPGCRVTMVDLNRRALELARRNAERNGVSNHVEILESDGLSSLGNRRFDSVLTNPPIRTGKKTVYRLFAESYDKLLPGGSLWVVIRKQQGGASAKKELDTRFAEVEIVEKKKGYWILHARKSIA</sequence>
<dbReference type="RefSeq" id="WP_188433183.1">
    <property type="nucleotide sequence ID" value="NZ_BMEX01000014.1"/>
</dbReference>
<dbReference type="InterPro" id="IPR007848">
    <property type="entry name" value="Small_mtfrase_dom"/>
</dbReference>
<dbReference type="Gene3D" id="3.40.50.150">
    <property type="entry name" value="Vaccinia Virus protein VP39"/>
    <property type="match status" value="1"/>
</dbReference>
<dbReference type="Proteomes" id="UP000617979">
    <property type="component" value="Unassembled WGS sequence"/>
</dbReference>
<keyword evidence="1 4" id="KW-0489">Methyltransferase</keyword>
<dbReference type="PANTHER" id="PTHR47816:SF4">
    <property type="entry name" value="RIBOSOMAL RNA SMALL SUBUNIT METHYLTRANSFERASE C"/>
    <property type="match status" value="1"/>
</dbReference>
<evidence type="ECO:0000313" key="4">
    <source>
        <dbReference type="EMBL" id="GGA53614.1"/>
    </source>
</evidence>
<dbReference type="PANTHER" id="PTHR47816">
    <property type="entry name" value="RIBOSOMAL RNA SMALL SUBUNIT METHYLTRANSFERASE C"/>
    <property type="match status" value="1"/>
</dbReference>
<protein>
    <submittedName>
        <fullName evidence="4">Methyltransferase</fullName>
    </submittedName>
</protein>
<accession>A0ABQ1H0B2</accession>
<dbReference type="Pfam" id="PF05175">
    <property type="entry name" value="MTS"/>
    <property type="match status" value="1"/>
</dbReference>
<proteinExistence type="predicted"/>
<dbReference type="SUPFAM" id="SSF53335">
    <property type="entry name" value="S-adenosyl-L-methionine-dependent methyltransferases"/>
    <property type="match status" value="1"/>
</dbReference>
<dbReference type="CDD" id="cd02440">
    <property type="entry name" value="AdoMet_MTases"/>
    <property type="match status" value="1"/>
</dbReference>
<gene>
    <name evidence="4" type="ORF">GCM10007416_28440</name>
</gene>
<reference evidence="5" key="1">
    <citation type="journal article" date="2019" name="Int. J. Syst. Evol. Microbiol.">
        <title>The Global Catalogue of Microorganisms (GCM) 10K type strain sequencing project: providing services to taxonomists for standard genome sequencing and annotation.</title>
        <authorList>
            <consortium name="The Broad Institute Genomics Platform"/>
            <consortium name="The Broad Institute Genome Sequencing Center for Infectious Disease"/>
            <person name="Wu L."/>
            <person name="Ma J."/>
        </authorList>
    </citation>
    <scope>NUCLEOTIDE SEQUENCE [LARGE SCALE GENOMIC DNA]</scope>
    <source>
        <strain evidence="5">CGMCC 1.12404</strain>
    </source>
</reference>
<evidence type="ECO:0000256" key="1">
    <source>
        <dbReference type="ARBA" id="ARBA00022603"/>
    </source>
</evidence>
<dbReference type="InterPro" id="IPR029063">
    <property type="entry name" value="SAM-dependent_MTases_sf"/>
</dbReference>
<dbReference type="GO" id="GO:0032259">
    <property type="term" value="P:methylation"/>
    <property type="evidence" value="ECO:0007669"/>
    <property type="project" value="UniProtKB-KW"/>
</dbReference>
<keyword evidence="5" id="KW-1185">Reference proteome</keyword>
<evidence type="ECO:0000256" key="2">
    <source>
        <dbReference type="ARBA" id="ARBA00022679"/>
    </source>
</evidence>